<feature type="chain" id="PRO_5044572148" evidence="1">
    <location>
        <begin position="24"/>
        <end position="102"/>
    </location>
</feature>
<reference evidence="4 7" key="3">
    <citation type="journal article" date="2019" name="Appl. Microbiol. Biotechnol.">
        <title>Uncovering carbohydrate metabolism through a genotype-phenotype association study of 56 lactic acid bacteria genomes.</title>
        <authorList>
            <person name="Buron-Moles G."/>
            <person name="Chailyan A."/>
            <person name="Dolejs I."/>
            <person name="Forster J."/>
            <person name="Miks M.H."/>
        </authorList>
    </citation>
    <scope>NUCLEOTIDE SEQUENCE [LARGE SCALE GENOMIC DNA]</scope>
    <source>
        <strain evidence="4 7">DSM 10551</strain>
    </source>
</reference>
<reference evidence="2 5" key="1">
    <citation type="journal article" date="2017" name="Biosci Microbiota Food Health">
        <title>Genomic characterization reconfirms the taxonomic status of Lactobacillus parakefiri.</title>
        <authorList>
            <person name="Tanizawa Y."/>
            <person name="Kobayashi H."/>
            <person name="Kaminuma E."/>
            <person name="Sakamoto M."/>
            <person name="Ohkuma M."/>
            <person name="Nakamura Y."/>
            <person name="Arita M."/>
            <person name="Tohno M."/>
        </authorList>
    </citation>
    <scope>NUCLEOTIDE SEQUENCE [LARGE SCALE GENOMIC DNA]</scope>
    <source>
        <strain evidence="2 5">JCM 8573</strain>
    </source>
</reference>
<dbReference type="Proteomes" id="UP000214739">
    <property type="component" value="Unassembled WGS sequence"/>
</dbReference>
<evidence type="ECO:0000313" key="5">
    <source>
        <dbReference type="Proteomes" id="UP000214739"/>
    </source>
</evidence>
<keyword evidence="1" id="KW-0732">Signal</keyword>
<evidence type="ECO:0000313" key="2">
    <source>
        <dbReference type="EMBL" id="GAW72252.1"/>
    </source>
</evidence>
<dbReference type="EMBL" id="PUFL01000001">
    <property type="protein sequence ID" value="TDG95220.1"/>
    <property type="molecule type" value="Genomic_DNA"/>
</dbReference>
<feature type="signal peptide" evidence="1">
    <location>
        <begin position="1"/>
        <end position="23"/>
    </location>
</feature>
<name>A0A269YEK3_9LACO</name>
<organism evidence="3 6">
    <name type="scientific">Lentilactobacillus parakefiri</name>
    <dbReference type="NCBI Taxonomy" id="152332"/>
    <lineage>
        <taxon>Bacteria</taxon>
        <taxon>Bacillati</taxon>
        <taxon>Bacillota</taxon>
        <taxon>Bacilli</taxon>
        <taxon>Lactobacillales</taxon>
        <taxon>Lactobacillaceae</taxon>
        <taxon>Lentilactobacillus</taxon>
    </lineage>
</organism>
<accession>A0A269YEK3</accession>
<evidence type="ECO:0000313" key="4">
    <source>
        <dbReference type="EMBL" id="TDG95220.1"/>
    </source>
</evidence>
<reference evidence="4" key="4">
    <citation type="submission" date="2019-02" db="EMBL/GenBank/DDBJ databases">
        <authorList>
            <person name="Buron G."/>
            <person name="Chaylann A."/>
            <person name="Dolejs I."/>
            <person name="Forster J."/>
            <person name="Miks M.H."/>
        </authorList>
    </citation>
    <scope>NUCLEOTIDE SEQUENCE</scope>
    <source>
        <strain evidence="4">DSM 10551</strain>
    </source>
</reference>
<protein>
    <submittedName>
        <fullName evidence="3">Uncharacterized protein</fullName>
    </submittedName>
</protein>
<dbReference type="EMBL" id="NCXI01000034">
    <property type="protein sequence ID" value="PAK83952.1"/>
    <property type="molecule type" value="Genomic_DNA"/>
</dbReference>
<dbReference type="OrthoDB" id="2322514at2"/>
<dbReference type="EMBL" id="BDGB01000064">
    <property type="protein sequence ID" value="GAW72252.1"/>
    <property type="molecule type" value="Genomic_DNA"/>
</dbReference>
<evidence type="ECO:0000256" key="1">
    <source>
        <dbReference type="SAM" id="SignalP"/>
    </source>
</evidence>
<proteinExistence type="predicted"/>
<keyword evidence="7" id="KW-1185">Reference proteome</keyword>
<dbReference type="Proteomes" id="UP000216802">
    <property type="component" value="Unassembled WGS sequence"/>
</dbReference>
<evidence type="ECO:0000313" key="7">
    <source>
        <dbReference type="Proteomes" id="UP000294668"/>
    </source>
</evidence>
<comment type="caution">
    <text evidence="3">The sequence shown here is derived from an EMBL/GenBank/DDBJ whole genome shotgun (WGS) entry which is preliminary data.</text>
</comment>
<dbReference type="AlphaFoldDB" id="A0A269YEK3"/>
<evidence type="ECO:0000313" key="3">
    <source>
        <dbReference type="EMBL" id="PAK83952.1"/>
    </source>
</evidence>
<dbReference type="RefSeq" id="WP_057963240.1">
    <property type="nucleotide sequence ID" value="NZ_BAAAXO010000028.1"/>
</dbReference>
<reference evidence="3 6" key="2">
    <citation type="submission" date="2017-04" db="EMBL/GenBank/DDBJ databases">
        <title>Kefir bacterial isolates.</title>
        <authorList>
            <person name="Kim Y."/>
            <person name="Blasche S."/>
            <person name="Patil K.R."/>
        </authorList>
    </citation>
    <scope>NUCLEOTIDE SEQUENCE [LARGE SCALE GENOMIC DNA]</scope>
    <source>
        <strain evidence="3 6">OG2</strain>
    </source>
</reference>
<dbReference type="Proteomes" id="UP000294668">
    <property type="component" value="Unassembled WGS sequence"/>
</dbReference>
<evidence type="ECO:0000313" key="6">
    <source>
        <dbReference type="Proteomes" id="UP000216802"/>
    </source>
</evidence>
<gene>
    <name evidence="3" type="ORF">B8W98_05805</name>
    <name evidence="4" type="ORF">C5L28_001394</name>
    <name evidence="2" type="ORF">LPKJCM_01365</name>
</gene>
<sequence length="102" mass="11342">MKKQTVFYALSLAALAASTYIVAKSDRKHETFLAAIIKDTKQSAALKGFKYIGSWSILPATESTAIFHFGFNYLNANGDRKAEAFWVDQASQQVVKHQIITL</sequence>